<dbReference type="InterPro" id="IPR003439">
    <property type="entry name" value="ABC_transporter-like_ATP-bd"/>
</dbReference>
<evidence type="ECO:0000256" key="4">
    <source>
        <dbReference type="ARBA" id="ARBA00022840"/>
    </source>
</evidence>
<evidence type="ECO:0000256" key="2">
    <source>
        <dbReference type="ARBA" id="ARBA00009726"/>
    </source>
</evidence>
<dbReference type="SMART" id="SM00382">
    <property type="entry name" value="AAA"/>
    <property type="match status" value="1"/>
</dbReference>
<dbReference type="InterPro" id="IPR017871">
    <property type="entry name" value="ABC_transporter-like_CS"/>
</dbReference>
<dbReference type="GO" id="GO:0016887">
    <property type="term" value="F:ATP hydrolysis activity"/>
    <property type="evidence" value="ECO:0007669"/>
    <property type="project" value="InterPro"/>
</dbReference>
<gene>
    <name evidence="6" type="ORF">SI65_03265</name>
</gene>
<dbReference type="PANTHER" id="PTHR24223:SF456">
    <property type="entry name" value="MULTIDRUG RESISTANCE-ASSOCIATED PROTEIN LETHAL(2)03659"/>
    <property type="match status" value="1"/>
</dbReference>
<evidence type="ECO:0000313" key="6">
    <source>
        <dbReference type="EMBL" id="ODM20212.1"/>
    </source>
</evidence>
<keyword evidence="7" id="KW-1185">Reference proteome</keyword>
<name>A0A1E3BGW6_ASPCR</name>
<proteinExistence type="inferred from homology"/>
<comment type="subcellular location">
    <subcellularLocation>
        <location evidence="1">Membrane</location>
        <topology evidence="1">Multi-pass membrane protein</topology>
    </subcellularLocation>
</comment>
<dbReference type="FunFam" id="3.40.50.300:FF:003838">
    <property type="entry name" value="ATP-dependent bile acid permease, putative"/>
    <property type="match status" value="1"/>
</dbReference>
<protein>
    <recommendedName>
        <fullName evidence="5">AAA+ ATPase domain-containing protein</fullName>
    </recommendedName>
</protein>
<dbReference type="PANTHER" id="PTHR24223">
    <property type="entry name" value="ATP-BINDING CASSETTE SUB-FAMILY C"/>
    <property type="match status" value="1"/>
</dbReference>
<dbReference type="STRING" id="573508.A0A1E3BGW6"/>
<dbReference type="EMBL" id="JXNT01000003">
    <property type="protein sequence ID" value="ODM20212.1"/>
    <property type="molecule type" value="Genomic_DNA"/>
</dbReference>
<evidence type="ECO:0000256" key="1">
    <source>
        <dbReference type="ARBA" id="ARBA00004141"/>
    </source>
</evidence>
<dbReference type="AlphaFoldDB" id="A0A1E3BGW6"/>
<evidence type="ECO:0000259" key="5">
    <source>
        <dbReference type="SMART" id="SM00382"/>
    </source>
</evidence>
<feature type="domain" description="AAA+ ATPase" evidence="5">
    <location>
        <begin position="73"/>
        <end position="203"/>
    </location>
</feature>
<dbReference type="GO" id="GO:0005524">
    <property type="term" value="F:ATP binding"/>
    <property type="evidence" value="ECO:0007669"/>
    <property type="project" value="UniProtKB-KW"/>
</dbReference>
<dbReference type="Gene3D" id="3.40.50.300">
    <property type="entry name" value="P-loop containing nucleotide triphosphate hydrolases"/>
    <property type="match status" value="1"/>
</dbReference>
<dbReference type="GO" id="GO:0016020">
    <property type="term" value="C:membrane"/>
    <property type="evidence" value="ECO:0007669"/>
    <property type="project" value="UniProtKB-SubCell"/>
</dbReference>
<sequence length="250" mass="27320">MALSIQRYANLEQGMESVGRVHSYSTVDTENYNDSDPPPAWPTEGALIIHDLVVRHAPHLPPVLRGVSFEVQRSERVGIIGRTGAGKSSFVSALLRFLEASEGEIVVDGIDISTLKIDHSRRRLALIPQQPVLFQGTIRSNLDPFHEHDDHELLAALQSCCWNQVTPGFHAVAAENASRPSTETASSIEVDAVEEDTKHLLPDNSTTISETPVSQGGKNLSQGQRQLVCLARAIITRPKILILDSPSQGR</sequence>
<dbReference type="InterPro" id="IPR003593">
    <property type="entry name" value="AAA+_ATPase"/>
</dbReference>
<dbReference type="PROSITE" id="PS00211">
    <property type="entry name" value="ABC_TRANSPORTER_1"/>
    <property type="match status" value="1"/>
</dbReference>
<dbReference type="InterPro" id="IPR050173">
    <property type="entry name" value="ABC_transporter_C-like"/>
</dbReference>
<reference evidence="6 7" key="1">
    <citation type="journal article" date="2016" name="BMC Genomics">
        <title>Comparative genomic and transcriptomic analyses of the Fuzhuan brick tea-fermentation fungus Aspergillus cristatus.</title>
        <authorList>
            <person name="Ge Y."/>
            <person name="Wang Y."/>
            <person name="Liu Y."/>
            <person name="Tan Y."/>
            <person name="Ren X."/>
            <person name="Zhang X."/>
            <person name="Hyde K.D."/>
            <person name="Liu Y."/>
            <person name="Liu Z."/>
        </authorList>
    </citation>
    <scope>NUCLEOTIDE SEQUENCE [LARGE SCALE GENOMIC DNA]</scope>
    <source>
        <strain evidence="6 7">GZAAS20.1005</strain>
    </source>
</reference>
<accession>A0A1E3BGW6</accession>
<dbReference type="Pfam" id="PF00005">
    <property type="entry name" value="ABC_tran"/>
    <property type="match status" value="1"/>
</dbReference>
<dbReference type="VEuPathDB" id="FungiDB:SI65_03265"/>
<evidence type="ECO:0000256" key="3">
    <source>
        <dbReference type="ARBA" id="ARBA00022741"/>
    </source>
</evidence>
<dbReference type="InterPro" id="IPR027417">
    <property type="entry name" value="P-loop_NTPase"/>
</dbReference>
<dbReference type="OrthoDB" id="4508772at2759"/>
<dbReference type="GO" id="GO:0042626">
    <property type="term" value="F:ATPase-coupled transmembrane transporter activity"/>
    <property type="evidence" value="ECO:0007669"/>
    <property type="project" value="TreeGrafter"/>
</dbReference>
<keyword evidence="3" id="KW-0547">Nucleotide-binding</keyword>
<organism evidence="6 7">
    <name type="scientific">Aspergillus cristatus</name>
    <name type="common">Chinese Fuzhuan brick tea-fermentation fungus</name>
    <name type="synonym">Eurotium cristatum</name>
    <dbReference type="NCBI Taxonomy" id="573508"/>
    <lineage>
        <taxon>Eukaryota</taxon>
        <taxon>Fungi</taxon>
        <taxon>Dikarya</taxon>
        <taxon>Ascomycota</taxon>
        <taxon>Pezizomycotina</taxon>
        <taxon>Eurotiomycetes</taxon>
        <taxon>Eurotiomycetidae</taxon>
        <taxon>Eurotiales</taxon>
        <taxon>Aspergillaceae</taxon>
        <taxon>Aspergillus</taxon>
        <taxon>Aspergillus subgen. Aspergillus</taxon>
    </lineage>
</organism>
<dbReference type="Proteomes" id="UP000094569">
    <property type="component" value="Unassembled WGS sequence"/>
</dbReference>
<evidence type="ECO:0000313" key="7">
    <source>
        <dbReference type="Proteomes" id="UP000094569"/>
    </source>
</evidence>
<comment type="caution">
    <text evidence="6">The sequence shown here is derived from an EMBL/GenBank/DDBJ whole genome shotgun (WGS) entry which is preliminary data.</text>
</comment>
<keyword evidence="4" id="KW-0067">ATP-binding</keyword>
<dbReference type="SUPFAM" id="SSF52540">
    <property type="entry name" value="P-loop containing nucleoside triphosphate hydrolases"/>
    <property type="match status" value="1"/>
</dbReference>
<comment type="similarity">
    <text evidence="2">Belongs to the ABC transporter superfamily. ABCC family. Conjugate transporter (TC 3.A.1.208) subfamily.</text>
</comment>